<evidence type="ECO:0000313" key="4">
    <source>
        <dbReference type="Proteomes" id="UP000262524"/>
    </source>
</evidence>
<feature type="region of interest" description="Disordered" evidence="1">
    <location>
        <begin position="50"/>
        <end position="69"/>
    </location>
</feature>
<evidence type="ECO:0000256" key="1">
    <source>
        <dbReference type="SAM" id="MobiDB-lite"/>
    </source>
</evidence>
<reference evidence="3 4" key="1">
    <citation type="submission" date="2018-08" db="EMBL/GenBank/DDBJ databases">
        <title>A genome reference for cultivated species of the human gut microbiota.</title>
        <authorList>
            <person name="Zou Y."/>
            <person name="Xue W."/>
            <person name="Luo G."/>
        </authorList>
    </citation>
    <scope>NUCLEOTIDE SEQUENCE [LARGE SCALE GENOMIC DNA]</scope>
    <source>
        <strain evidence="3 4">TM10-1AC</strain>
    </source>
</reference>
<name>A0A374NP28_9FIRM</name>
<dbReference type="Gene3D" id="2.40.50.660">
    <property type="match status" value="1"/>
</dbReference>
<evidence type="ECO:0000256" key="2">
    <source>
        <dbReference type="SAM" id="Phobius"/>
    </source>
</evidence>
<dbReference type="InterPro" id="IPR019635">
    <property type="entry name" value="DUF2500"/>
</dbReference>
<organism evidence="3 4">
    <name type="scientific">Anaerobutyricum hallii</name>
    <dbReference type="NCBI Taxonomy" id="39488"/>
    <lineage>
        <taxon>Bacteria</taxon>
        <taxon>Bacillati</taxon>
        <taxon>Bacillota</taxon>
        <taxon>Clostridia</taxon>
        <taxon>Lachnospirales</taxon>
        <taxon>Lachnospiraceae</taxon>
        <taxon>Anaerobutyricum</taxon>
    </lineage>
</organism>
<feature type="transmembrane region" description="Helical" evidence="2">
    <location>
        <begin position="7"/>
        <end position="28"/>
    </location>
</feature>
<keyword evidence="2" id="KW-0472">Membrane</keyword>
<dbReference type="RefSeq" id="WP_117699151.1">
    <property type="nucleotide sequence ID" value="NZ_QSOE01000037.1"/>
</dbReference>
<accession>A0A374NP28</accession>
<evidence type="ECO:0000313" key="3">
    <source>
        <dbReference type="EMBL" id="RGI88228.1"/>
    </source>
</evidence>
<dbReference type="Pfam" id="PF10694">
    <property type="entry name" value="DUF2500"/>
    <property type="match status" value="1"/>
</dbReference>
<dbReference type="EMBL" id="QSOE01000037">
    <property type="protein sequence ID" value="RGI88228.1"/>
    <property type="molecule type" value="Genomic_DNA"/>
</dbReference>
<dbReference type="AlphaFoldDB" id="A0A374NP28"/>
<sequence>MFDLFDLIFPVMVLLIFGMILFTFISGIRTWNKNNNSPRLTVEARVAAKRQNTTHHNEPVGGDTSGTHGYHTTTSTSYYVTFEVESGDRMEFSVYGEDYGMLAEGDEGKLTFQGSRYLGFERAIEK</sequence>
<gene>
    <name evidence="3" type="ORF">DXD91_07150</name>
</gene>
<keyword evidence="2" id="KW-1133">Transmembrane helix</keyword>
<protein>
    <submittedName>
        <fullName evidence="3">DUF2500 domain-containing protein</fullName>
    </submittedName>
</protein>
<dbReference type="Proteomes" id="UP000262524">
    <property type="component" value="Unassembled WGS sequence"/>
</dbReference>
<keyword evidence="2" id="KW-0812">Transmembrane</keyword>
<comment type="caution">
    <text evidence="3">The sequence shown here is derived from an EMBL/GenBank/DDBJ whole genome shotgun (WGS) entry which is preliminary data.</text>
</comment>
<proteinExistence type="predicted"/>